<proteinExistence type="predicted"/>
<reference evidence="3 4" key="1">
    <citation type="submission" date="2024-03" db="EMBL/GenBank/DDBJ databases">
        <authorList>
            <person name="Martinez-Hernandez J."/>
        </authorList>
    </citation>
    <scope>NUCLEOTIDE SEQUENCE [LARGE SCALE GENOMIC DNA]</scope>
</reference>
<evidence type="ECO:0000259" key="2">
    <source>
        <dbReference type="PROSITE" id="PS51277"/>
    </source>
</evidence>
<evidence type="ECO:0000256" key="1">
    <source>
        <dbReference type="SAM" id="SignalP"/>
    </source>
</evidence>
<dbReference type="PANTHER" id="PTHR31236">
    <property type="entry name" value="BURP DOMAIN PROTEIN USPL1-LIKE"/>
    <property type="match status" value="1"/>
</dbReference>
<keyword evidence="4" id="KW-1185">Reference proteome</keyword>
<gene>
    <name evidence="3" type="ORF">LLUT_LOCUS15664</name>
</gene>
<dbReference type="InterPro" id="IPR004873">
    <property type="entry name" value="BURP_dom"/>
</dbReference>
<accession>A0AAV1WYY6</accession>
<dbReference type="SMART" id="SM01045">
    <property type="entry name" value="BURP"/>
    <property type="match status" value="1"/>
</dbReference>
<dbReference type="PANTHER" id="PTHR31236:SF39">
    <property type="entry name" value="EMBRYONIC ABUNDANT-LIKE PROTEIN"/>
    <property type="match status" value="1"/>
</dbReference>
<feature type="signal peptide" evidence="1">
    <location>
        <begin position="1"/>
        <end position="20"/>
    </location>
</feature>
<feature type="chain" id="PRO_5043841790" description="BURP domain-containing protein" evidence="1">
    <location>
        <begin position="21"/>
        <end position="254"/>
    </location>
</feature>
<dbReference type="PROSITE" id="PS51277">
    <property type="entry name" value="BURP"/>
    <property type="match status" value="1"/>
</dbReference>
<keyword evidence="1" id="KW-0732">Signal</keyword>
<dbReference type="InterPro" id="IPR044816">
    <property type="entry name" value="BURP"/>
</dbReference>
<dbReference type="EMBL" id="CAXHTB010000011">
    <property type="protein sequence ID" value="CAL0314604.1"/>
    <property type="molecule type" value="Genomic_DNA"/>
</dbReference>
<dbReference type="AlphaFoldDB" id="A0AAV1WYY6"/>
<name>A0AAV1WYY6_LUPLU</name>
<dbReference type="Pfam" id="PF03181">
    <property type="entry name" value="BURP"/>
    <property type="match status" value="1"/>
</dbReference>
<feature type="domain" description="BURP" evidence="2">
    <location>
        <begin position="67"/>
        <end position="254"/>
    </location>
</feature>
<sequence length="254" mass="28666">MEFSHLSISIFVLFSVAVVGDEDLWQTLWPNTPIPNTLTELLNPNIADTEVNELPMKISNTQYSKTFFFKHDLYPGKTINMQFSKSPFQQPFGVHAWLKQVKNVDKEGYTFEELCIKKDAIKGEDKYCAKSLKTLVGFAISKLGKNIEVFSSSFVDNQEQYTVQGMQNLGEKAVMCHRLNFQTVAFYCHEVHATTAFMVSLVADDGTKTKALAICHTDTSGMNHNMLSQILQVDPGTKPVCHFLGNKEVLWIPN</sequence>
<evidence type="ECO:0000313" key="3">
    <source>
        <dbReference type="EMBL" id="CAL0314604.1"/>
    </source>
</evidence>
<dbReference type="Proteomes" id="UP001497480">
    <property type="component" value="Unassembled WGS sequence"/>
</dbReference>
<comment type="caution">
    <text evidence="3">The sequence shown here is derived from an EMBL/GenBank/DDBJ whole genome shotgun (WGS) entry which is preliminary data.</text>
</comment>
<evidence type="ECO:0000313" key="4">
    <source>
        <dbReference type="Proteomes" id="UP001497480"/>
    </source>
</evidence>
<organism evidence="3 4">
    <name type="scientific">Lupinus luteus</name>
    <name type="common">European yellow lupine</name>
    <dbReference type="NCBI Taxonomy" id="3873"/>
    <lineage>
        <taxon>Eukaryota</taxon>
        <taxon>Viridiplantae</taxon>
        <taxon>Streptophyta</taxon>
        <taxon>Embryophyta</taxon>
        <taxon>Tracheophyta</taxon>
        <taxon>Spermatophyta</taxon>
        <taxon>Magnoliopsida</taxon>
        <taxon>eudicotyledons</taxon>
        <taxon>Gunneridae</taxon>
        <taxon>Pentapetalae</taxon>
        <taxon>rosids</taxon>
        <taxon>fabids</taxon>
        <taxon>Fabales</taxon>
        <taxon>Fabaceae</taxon>
        <taxon>Papilionoideae</taxon>
        <taxon>50 kb inversion clade</taxon>
        <taxon>genistoids sensu lato</taxon>
        <taxon>core genistoids</taxon>
        <taxon>Genisteae</taxon>
        <taxon>Lupinus</taxon>
    </lineage>
</organism>
<protein>
    <recommendedName>
        <fullName evidence="2">BURP domain-containing protein</fullName>
    </recommendedName>
</protein>